<protein>
    <submittedName>
        <fullName evidence="1">Uncharacterized protein</fullName>
    </submittedName>
</protein>
<gene>
    <name evidence="2" type="ORF">PCMG_00110</name>
    <name evidence="1" type="ORF">PSSM2_107</name>
</gene>
<dbReference type="RefSeq" id="YP_214339.1">
    <property type="nucleotide sequence ID" value="NC_006883.2"/>
</dbReference>
<accession>Q58MP7</accession>
<organismHost>
    <name type="scientific">Prochlorococcus</name>
    <dbReference type="NCBI Taxonomy" id="1218"/>
</organismHost>
<sequence length="54" mass="6457">MKNKELYSIFEGDKLLYEDLTQDEYFSAMEDLAYEFYDNGSHNPNDLRTEIRAI</sequence>
<reference evidence="1 3" key="1">
    <citation type="journal article" date="2005" name="PLoS Biol.">
        <title>Three Prochlorococcus cyanophage genomes: signature features and ecological interpretations.</title>
        <authorList>
            <person name="Sullivan M.B."/>
            <person name="Coleman M.L."/>
            <person name="Weigele P."/>
            <person name="Rohwer F."/>
            <person name="Chisholm S.W."/>
        </authorList>
    </citation>
    <scope>NUCLEOTIDE SEQUENCE</scope>
</reference>
<evidence type="ECO:0000313" key="3">
    <source>
        <dbReference type="Proteomes" id="UP000000991"/>
    </source>
</evidence>
<dbReference type="EMBL" id="GU071092">
    <property type="protein sequence ID" value="ACY75986.1"/>
    <property type="molecule type" value="Genomic_DNA"/>
</dbReference>
<evidence type="ECO:0000313" key="1">
    <source>
        <dbReference type="EMBL" id="AAX44485.1"/>
    </source>
</evidence>
<dbReference type="Proteomes" id="UP000013923">
    <property type="component" value="Genome"/>
</dbReference>
<dbReference type="EMBL" id="AY939844">
    <property type="protein sequence ID" value="AAX44485.1"/>
    <property type="molecule type" value="Genomic_DNA"/>
</dbReference>
<dbReference type="GeneID" id="3294393"/>
<keyword evidence="3" id="KW-1185">Reference proteome</keyword>
<dbReference type="Proteomes" id="UP000000991">
    <property type="component" value="Segment"/>
</dbReference>
<proteinExistence type="predicted"/>
<evidence type="ECO:0000313" key="2">
    <source>
        <dbReference type="EMBL" id="ACY75986.1"/>
    </source>
</evidence>
<dbReference type="KEGG" id="vg:3294393"/>
<reference evidence="1 3" key="3">
    <citation type="journal article" date="2010" name="Environ. Microbiol.">
        <title>Genomic analysis of oceanic cyanobacterial myoviruses compared with T4-like myoviruses from diverse hosts and environments.</title>
        <authorList>
            <person name="Sullivan M.B."/>
            <person name="Huang K.H."/>
            <person name="Ignacio-Espinoza J.C."/>
            <person name="Berlin A.M."/>
            <person name="Kelly L."/>
            <person name="Weigele P.R."/>
            <person name="DeFrancesco A.S."/>
            <person name="Kern S.E."/>
            <person name="Thompson L.R."/>
            <person name="Young S."/>
            <person name="Yandava C."/>
            <person name="Fu R."/>
            <person name="Krastins B."/>
            <person name="Chase M."/>
            <person name="Sarracino D."/>
            <person name="Osburne M.S."/>
            <person name="Henn M.R."/>
            <person name="Chisholm S.W."/>
        </authorList>
    </citation>
    <scope>NUCLEOTIDE SEQUENCE [LARGE SCALE GENOMIC DNA]</scope>
</reference>
<evidence type="ECO:0000313" key="4">
    <source>
        <dbReference type="Proteomes" id="UP000013923"/>
    </source>
</evidence>
<organism evidence="1 3">
    <name type="scientific">Prochlorococcus phage P-SSM2</name>
    <dbReference type="NCBI Taxonomy" id="268746"/>
    <lineage>
        <taxon>Viruses</taxon>
        <taxon>Duplodnaviria</taxon>
        <taxon>Heunggongvirae</taxon>
        <taxon>Uroviricota</taxon>
        <taxon>Caudoviricetes</taxon>
        <taxon>Pantevenvirales</taxon>
        <taxon>Kyanoviridae</taxon>
        <taxon>Salacisavirus</taxon>
        <taxon>Salacisavirus pssm2</taxon>
    </lineage>
</organism>
<reference evidence="2 4" key="2">
    <citation type="submission" date="2009-10" db="EMBL/GenBank/DDBJ databases">
        <title>The Genome Sequence of Prochlorococcus phage P-SSM2.</title>
        <authorList>
            <consortium name="The Broad Institute Genome Sequencing Platform"/>
            <person name="Henn M.R."/>
            <person name="Sullivan M.S."/>
            <person name="Osburne M.S."/>
            <person name="Levin J."/>
            <person name="Malboeuf C."/>
            <person name="Casali M."/>
            <person name="Russ C."/>
            <person name="Lennon N."/>
            <person name="Chapman S.B."/>
            <person name="Erlich R."/>
            <person name="Young S.K."/>
            <person name="Koehrsen M."/>
            <person name="Yandava C."/>
            <person name="Zeng Q."/>
            <person name="Alvarado L."/>
            <person name="Anderson S."/>
            <person name="Berlin A."/>
            <person name="Borenstein D."/>
            <person name="Chen Z."/>
            <person name="Engels R."/>
            <person name="Freedman E."/>
            <person name="Gellesch M."/>
            <person name="Goldberg J."/>
            <person name="Green L."/>
            <person name="Griggs A."/>
            <person name="Gujja S."/>
            <person name="Heilman E.R."/>
            <person name="Heiman D."/>
            <person name="Hepburn T."/>
            <person name="Howarth C."/>
            <person name="Jen D."/>
            <person name="Larson L."/>
            <person name="Lewis B."/>
            <person name="Mehta T."/>
            <person name="Park D."/>
            <person name="Pearson M."/>
            <person name="Richards J."/>
            <person name="Rizzolo K."/>
            <person name="Roberts A."/>
            <person name="Ryan E."/>
            <person name="Saif S."/>
            <person name="Shea T."/>
            <person name="Shenoy N."/>
            <person name="Sisk P."/>
            <person name="Stolte C."/>
            <person name="Sykes S."/>
            <person name="Walk T."/>
            <person name="White J."/>
            <person name="Yu Q."/>
            <person name="Coleman M.L."/>
            <person name="Huang K.H."/>
            <person name="Weigele P.R."/>
            <person name="DeFrancesco A.S."/>
            <person name="Kern S.E."/>
            <person name="Thompson L.R."/>
            <person name="Fu R."/>
            <person name="Hombeck B."/>
            <person name="Chisholm S.W."/>
            <person name="Haas B."/>
            <person name="Nusbaum C."/>
            <person name="Birren B."/>
        </authorList>
    </citation>
    <scope>NUCLEOTIDE SEQUENCE [LARGE SCALE GENOMIC DNA]</scope>
    <source>
        <strain evidence="2">P-SSM2</strain>
    </source>
</reference>
<name>Q58MP7_BPPRM</name>